<evidence type="ECO:0000256" key="1">
    <source>
        <dbReference type="ARBA" id="ARBA00022729"/>
    </source>
</evidence>
<dbReference type="InterPro" id="IPR011936">
    <property type="entry name" value="Myxo_disulph_rpt"/>
</dbReference>
<evidence type="ECO:0000256" key="2">
    <source>
        <dbReference type="ARBA" id="ARBA00022737"/>
    </source>
</evidence>
<evidence type="ECO:0000256" key="3">
    <source>
        <dbReference type="ARBA" id="ARBA00023157"/>
    </source>
</evidence>
<dbReference type="SMART" id="SM00639">
    <property type="entry name" value="PSA"/>
    <property type="match status" value="3"/>
</dbReference>
<dbReference type="PANTHER" id="PTHR38934:SF6">
    <property type="entry name" value="CHROMOSOME UNDETERMINED SCAFFOLD_176, WHOLE GENOME SHOTGUN SEQUENCE"/>
    <property type="match status" value="1"/>
</dbReference>
<accession>A0A8S1U247</accession>
<name>A0A8S1U247_PAROT</name>
<comment type="caution">
    <text evidence="4">The sequence shown here is derived from an EMBL/GenBank/DDBJ whole genome shotgun (WGS) entry which is preliminary data.</text>
</comment>
<dbReference type="PANTHER" id="PTHR38934">
    <property type="entry name" value="HYPHALLY REGULATED CELL WALL PROTEIN 1"/>
    <property type="match status" value="1"/>
</dbReference>
<evidence type="ECO:0000313" key="4">
    <source>
        <dbReference type="EMBL" id="CAD8158053.1"/>
    </source>
</evidence>
<dbReference type="InterPro" id="IPR002895">
    <property type="entry name" value="Paramecium_SA"/>
</dbReference>
<dbReference type="OrthoDB" id="28293at2759"/>
<dbReference type="Proteomes" id="UP000683925">
    <property type="component" value="Unassembled WGS sequence"/>
</dbReference>
<dbReference type="AlphaFoldDB" id="A0A8S1U247"/>
<keyword evidence="1" id="KW-0732">Signal</keyword>
<keyword evidence="3" id="KW-1015">Disulfide bond</keyword>
<dbReference type="Pfam" id="PF01508">
    <property type="entry name" value="Paramecium_SA"/>
    <property type="match status" value="3"/>
</dbReference>
<proteinExistence type="predicted"/>
<organism evidence="4 5">
    <name type="scientific">Paramecium octaurelia</name>
    <dbReference type="NCBI Taxonomy" id="43137"/>
    <lineage>
        <taxon>Eukaryota</taxon>
        <taxon>Sar</taxon>
        <taxon>Alveolata</taxon>
        <taxon>Ciliophora</taxon>
        <taxon>Intramacronucleata</taxon>
        <taxon>Oligohymenophorea</taxon>
        <taxon>Peniculida</taxon>
        <taxon>Parameciidae</taxon>
        <taxon>Paramecium</taxon>
    </lineage>
</organism>
<gene>
    <name evidence="4" type="ORF">POCTA_138.1.T0340314</name>
</gene>
<dbReference type="EMBL" id="CAJJDP010000034">
    <property type="protein sequence ID" value="CAD8158053.1"/>
    <property type="molecule type" value="Genomic_DNA"/>
</dbReference>
<keyword evidence="5" id="KW-1185">Reference proteome</keyword>
<sequence length="370" mass="42451">MRKECSSAQLNLYTAHSCRQYFGVSCSVIKNLNGCKTGQSFCMDYNHNQCISDGQINLNGVECFWNEDKSTCQERICANGPSNASSHQECANFLSTCQKGGCRIKGCFDYQYAIDASIFEGKRCVTNGIRCALRKECKDINIEDGCKFDINLNPCVWIDEKCYSKTCQTAQVALTKHEDCNSYLSYCTVKQGGGCTNKQNCKDYQIQEACFTDGENFECIWDVNLSKCFSNQCIHFCGDGIVTGQEEQCDDGNYFPYDGCYRCQVQCPQGCNKCILRMVAITIACGLNIINKQFTLITYKQKYQFMIQQNSLPLQQFQYFSTKNFEDTLFNHFMYFGMLHQIMANHYLQLFRLRFDNNLYISLFCLQFLI</sequence>
<dbReference type="NCBIfam" id="TIGR02232">
    <property type="entry name" value="myxo_disulf_rpt"/>
    <property type="match status" value="1"/>
</dbReference>
<evidence type="ECO:0000313" key="5">
    <source>
        <dbReference type="Proteomes" id="UP000683925"/>
    </source>
</evidence>
<reference evidence="4" key="1">
    <citation type="submission" date="2021-01" db="EMBL/GenBank/DDBJ databases">
        <authorList>
            <consortium name="Genoscope - CEA"/>
            <person name="William W."/>
        </authorList>
    </citation>
    <scope>NUCLEOTIDE SEQUENCE</scope>
</reference>
<keyword evidence="2" id="KW-0677">Repeat</keyword>
<protein>
    <submittedName>
        <fullName evidence="4">Uncharacterized protein</fullName>
    </submittedName>
</protein>